<dbReference type="InterPro" id="IPR027443">
    <property type="entry name" value="IPNS-like_sf"/>
</dbReference>
<keyword evidence="7" id="KW-1185">Reference proteome</keyword>
<dbReference type="Gene3D" id="2.60.120.330">
    <property type="entry name" value="B-lactam Antibiotic, Isopenicillin N Synthase, Chain"/>
    <property type="match status" value="1"/>
</dbReference>
<dbReference type="PROSITE" id="PS51471">
    <property type="entry name" value="FE2OG_OXY"/>
    <property type="match status" value="1"/>
</dbReference>
<comment type="similarity">
    <text evidence="3">Belongs to the iron/ascorbate-dependent oxidoreductase family.</text>
</comment>
<keyword evidence="2 3" id="KW-0408">Iron</keyword>
<dbReference type="InterPro" id="IPR044861">
    <property type="entry name" value="IPNS-like_FE2OG_OXY"/>
</dbReference>
<organism evidence="6 7">
    <name type="scientific">Rehmannia glutinosa</name>
    <name type="common">Chinese foxglove</name>
    <dbReference type="NCBI Taxonomy" id="99300"/>
    <lineage>
        <taxon>Eukaryota</taxon>
        <taxon>Viridiplantae</taxon>
        <taxon>Streptophyta</taxon>
        <taxon>Embryophyta</taxon>
        <taxon>Tracheophyta</taxon>
        <taxon>Spermatophyta</taxon>
        <taxon>Magnoliopsida</taxon>
        <taxon>eudicotyledons</taxon>
        <taxon>Gunneridae</taxon>
        <taxon>Pentapetalae</taxon>
        <taxon>asterids</taxon>
        <taxon>lamiids</taxon>
        <taxon>Lamiales</taxon>
        <taxon>Orobanchaceae</taxon>
        <taxon>Rehmannieae</taxon>
        <taxon>Rehmannia</taxon>
    </lineage>
</organism>
<feature type="region of interest" description="Disordered" evidence="4">
    <location>
        <begin position="73"/>
        <end position="95"/>
    </location>
</feature>
<evidence type="ECO:0000256" key="2">
    <source>
        <dbReference type="ARBA" id="ARBA00023004"/>
    </source>
</evidence>
<reference evidence="6 7" key="1">
    <citation type="journal article" date="2021" name="Comput. Struct. Biotechnol. J.">
        <title>De novo genome assembly of the potent medicinal plant Rehmannia glutinosa using nanopore technology.</title>
        <authorList>
            <person name="Ma L."/>
            <person name="Dong C."/>
            <person name="Song C."/>
            <person name="Wang X."/>
            <person name="Zheng X."/>
            <person name="Niu Y."/>
            <person name="Chen S."/>
            <person name="Feng W."/>
        </authorList>
    </citation>
    <scope>NUCLEOTIDE SEQUENCE [LARGE SCALE GENOMIC DNA]</scope>
    <source>
        <strain evidence="6">DH-2019</strain>
    </source>
</reference>
<comment type="caution">
    <text evidence="6">The sequence shown here is derived from an EMBL/GenBank/DDBJ whole genome shotgun (WGS) entry which is preliminary data.</text>
</comment>
<evidence type="ECO:0000256" key="1">
    <source>
        <dbReference type="ARBA" id="ARBA00022723"/>
    </source>
</evidence>
<evidence type="ECO:0000259" key="5">
    <source>
        <dbReference type="PROSITE" id="PS51471"/>
    </source>
</evidence>
<proteinExistence type="inferred from homology"/>
<protein>
    <recommendedName>
        <fullName evidence="5">Fe2OG dioxygenase domain-containing protein</fullName>
    </recommendedName>
</protein>
<keyword evidence="3" id="KW-0560">Oxidoreductase</keyword>
<dbReference type="InterPro" id="IPR005123">
    <property type="entry name" value="Oxoglu/Fe-dep_dioxygenase_dom"/>
</dbReference>
<dbReference type="PANTHER" id="PTHR47990">
    <property type="entry name" value="2-OXOGLUTARATE (2OG) AND FE(II)-DEPENDENT OXYGENASE SUPERFAMILY PROTEIN-RELATED"/>
    <property type="match status" value="1"/>
</dbReference>
<keyword evidence="1 3" id="KW-0479">Metal-binding</keyword>
<evidence type="ECO:0000313" key="7">
    <source>
        <dbReference type="Proteomes" id="UP001318860"/>
    </source>
</evidence>
<dbReference type="EMBL" id="JABTTQ020002589">
    <property type="protein sequence ID" value="KAK6123239.1"/>
    <property type="molecule type" value="Genomic_DNA"/>
</dbReference>
<sequence>MENLANNIPTIDLSVFFRDGDEEAKKAAKESLGRACAEYGFFLATNHGIPSDLMSRAMELCQTFFGLADEEKLKSRPRGGGSVPAGYTKQPEQSPDKNEYFAMLQPQISFNNLPENPPGFRAALEEIFTHFSKTGEVTESIINDYLGLPPNFLKEYNNDRSWDWMNVKHYFPATETENVGISSHKDGNAITFVFQDEVGGLEVLWNGQWIPIVPSKGTLVVNVLTNEKLKSALHRVTRPKGRSRYSISFFYNLQGDKLVEPFPHFTTQIGEPPKYKGFLYKDYQALRIKNKINPPYKEIGIDHFAII</sequence>
<dbReference type="Pfam" id="PF03171">
    <property type="entry name" value="2OG-FeII_Oxy"/>
    <property type="match status" value="1"/>
</dbReference>
<dbReference type="InterPro" id="IPR050231">
    <property type="entry name" value="Iron_ascorbate_oxido_reductase"/>
</dbReference>
<dbReference type="InterPro" id="IPR026992">
    <property type="entry name" value="DIOX_N"/>
</dbReference>
<dbReference type="SUPFAM" id="SSF51197">
    <property type="entry name" value="Clavaminate synthase-like"/>
    <property type="match status" value="1"/>
</dbReference>
<evidence type="ECO:0000256" key="3">
    <source>
        <dbReference type="RuleBase" id="RU003682"/>
    </source>
</evidence>
<gene>
    <name evidence="6" type="ORF">DH2020_043018</name>
</gene>
<feature type="domain" description="Fe2OG dioxygenase" evidence="5">
    <location>
        <begin position="161"/>
        <end position="253"/>
    </location>
</feature>
<dbReference type="Pfam" id="PF14226">
    <property type="entry name" value="DIOX_N"/>
    <property type="match status" value="1"/>
</dbReference>
<evidence type="ECO:0000313" key="6">
    <source>
        <dbReference type="EMBL" id="KAK6123239.1"/>
    </source>
</evidence>
<evidence type="ECO:0000256" key="4">
    <source>
        <dbReference type="SAM" id="MobiDB-lite"/>
    </source>
</evidence>
<accession>A0ABR0ULT6</accession>
<dbReference type="Proteomes" id="UP001318860">
    <property type="component" value="Unassembled WGS sequence"/>
</dbReference>
<name>A0ABR0ULT6_REHGL</name>